<dbReference type="InterPro" id="IPR009057">
    <property type="entry name" value="Homeodomain-like_sf"/>
</dbReference>
<evidence type="ECO:0000313" key="7">
    <source>
        <dbReference type="Proteomes" id="UP000232883"/>
    </source>
</evidence>
<dbReference type="PRINTS" id="PR00032">
    <property type="entry name" value="HTHARAC"/>
</dbReference>
<evidence type="ECO:0000256" key="3">
    <source>
        <dbReference type="ARBA" id="ARBA00023163"/>
    </source>
</evidence>
<feature type="domain" description="HTH araC/xylS-type" evidence="5">
    <location>
        <begin position="268"/>
        <end position="376"/>
    </location>
</feature>
<dbReference type="EMBL" id="CP025096">
    <property type="protein sequence ID" value="AUD03280.1"/>
    <property type="molecule type" value="Genomic_DNA"/>
</dbReference>
<dbReference type="Gene3D" id="1.10.10.60">
    <property type="entry name" value="Homeodomain-like"/>
    <property type="match status" value="1"/>
</dbReference>
<evidence type="ECO:0000259" key="5">
    <source>
        <dbReference type="PROSITE" id="PS01124"/>
    </source>
</evidence>
<gene>
    <name evidence="6" type="ORF">CWM47_16435</name>
</gene>
<evidence type="ECO:0000313" key="6">
    <source>
        <dbReference type="EMBL" id="AUD03280.1"/>
    </source>
</evidence>
<keyword evidence="2" id="KW-0238">DNA-binding</keyword>
<evidence type="ECO:0000256" key="4">
    <source>
        <dbReference type="SAM" id="Phobius"/>
    </source>
</evidence>
<keyword evidence="4" id="KW-0812">Transmembrane</keyword>
<dbReference type="InterPro" id="IPR018062">
    <property type="entry name" value="HTH_AraC-typ_CS"/>
</dbReference>
<evidence type="ECO:0000256" key="1">
    <source>
        <dbReference type="ARBA" id="ARBA00023015"/>
    </source>
</evidence>
<dbReference type="InterPro" id="IPR018060">
    <property type="entry name" value="HTH_AraC"/>
</dbReference>
<dbReference type="Proteomes" id="UP000232883">
    <property type="component" value="Chromosome"/>
</dbReference>
<reference evidence="6 7" key="1">
    <citation type="submission" date="2017-11" db="EMBL/GenBank/DDBJ databases">
        <title>Taxonomic description and genome sequences of Spirosoma HA7 sp. nov., isolated from pollen microhabitat of Corylus avellana.</title>
        <authorList>
            <person name="Ambika Manirajan B."/>
            <person name="Suarez C."/>
            <person name="Ratering S."/>
            <person name="Geissler-Plaum R."/>
            <person name="Cardinale M."/>
            <person name="Sylvia S."/>
        </authorList>
    </citation>
    <scope>NUCLEOTIDE SEQUENCE [LARGE SCALE GENOMIC DNA]</scope>
    <source>
        <strain evidence="6 7">HA7</strain>
    </source>
</reference>
<organism evidence="6 7">
    <name type="scientific">Spirosoma pollinicola</name>
    <dbReference type="NCBI Taxonomy" id="2057025"/>
    <lineage>
        <taxon>Bacteria</taxon>
        <taxon>Pseudomonadati</taxon>
        <taxon>Bacteroidota</taxon>
        <taxon>Cytophagia</taxon>
        <taxon>Cytophagales</taxon>
        <taxon>Cytophagaceae</taxon>
        <taxon>Spirosoma</taxon>
    </lineage>
</organism>
<protein>
    <submittedName>
        <fullName evidence="6">AraC family transcriptional regulator</fullName>
    </submittedName>
</protein>
<dbReference type="KEGG" id="spir:CWM47_16435"/>
<dbReference type="InterPro" id="IPR020449">
    <property type="entry name" value="Tscrpt_reg_AraC-type_HTH"/>
</dbReference>
<feature type="transmembrane region" description="Helical" evidence="4">
    <location>
        <begin position="105"/>
        <end position="128"/>
    </location>
</feature>
<keyword evidence="4" id="KW-0472">Membrane</keyword>
<name>A0A2K8Z060_9BACT</name>
<dbReference type="RefSeq" id="WP_100989341.1">
    <property type="nucleotide sequence ID" value="NZ_CP025096.1"/>
</dbReference>
<dbReference type="Pfam" id="PF12833">
    <property type="entry name" value="HTH_18"/>
    <property type="match status" value="1"/>
</dbReference>
<keyword evidence="3" id="KW-0804">Transcription</keyword>
<dbReference type="PROSITE" id="PS01124">
    <property type="entry name" value="HTH_ARAC_FAMILY_2"/>
    <property type="match status" value="1"/>
</dbReference>
<accession>A0A2K8Z060</accession>
<sequence>MAISPFDLIILLGALQGFILATLLWVSRKGNRLSNRLLATVIGLLALMSLAIAIPIYNRWVSFALDFLPLINAMPLRPLLYFYTKSLLDPGFRLGRAERIQLYPVILDWGSKFIGWTFLGGLFLGLVPQSDGPAWGHVMNEYDTYTDIPRWLSMTIYLGLTSQLLRQPAPADTVLKAQGKQPNLRWFRQFIRVILFFQVLWLIHLVPYIIPDTRSAWLDQFGWYPIYIPIAIMIYWMGLQGYLHARNSPAEGLSEKVTTTFIPAETVDKAIQSLTAAMQTDKLYLDPELTVEKVGRHVQLPPKTVSFVLNQYVKKSFNAFVNDYRIEAVKQQLTNPANEHLTLTGIALECGFNSQATFQRAFKQATGQSPKQYIEQQAAAS</sequence>
<dbReference type="PANTHER" id="PTHR43280">
    <property type="entry name" value="ARAC-FAMILY TRANSCRIPTIONAL REGULATOR"/>
    <property type="match status" value="1"/>
</dbReference>
<dbReference type="SUPFAM" id="SSF46689">
    <property type="entry name" value="Homeodomain-like"/>
    <property type="match status" value="1"/>
</dbReference>
<dbReference type="PANTHER" id="PTHR43280:SF29">
    <property type="entry name" value="ARAC-FAMILY TRANSCRIPTIONAL REGULATOR"/>
    <property type="match status" value="1"/>
</dbReference>
<keyword evidence="1" id="KW-0805">Transcription regulation</keyword>
<evidence type="ECO:0000256" key="2">
    <source>
        <dbReference type="ARBA" id="ARBA00023125"/>
    </source>
</evidence>
<keyword evidence="4" id="KW-1133">Transmembrane helix</keyword>
<feature type="transmembrane region" description="Helical" evidence="4">
    <location>
        <begin position="37"/>
        <end position="57"/>
    </location>
</feature>
<proteinExistence type="predicted"/>
<dbReference type="AlphaFoldDB" id="A0A2K8Z060"/>
<feature type="transmembrane region" description="Helical" evidence="4">
    <location>
        <begin position="222"/>
        <end position="239"/>
    </location>
</feature>
<dbReference type="GO" id="GO:0043565">
    <property type="term" value="F:sequence-specific DNA binding"/>
    <property type="evidence" value="ECO:0007669"/>
    <property type="project" value="InterPro"/>
</dbReference>
<dbReference type="OrthoDB" id="5492415at2"/>
<dbReference type="SMART" id="SM00342">
    <property type="entry name" value="HTH_ARAC"/>
    <property type="match status" value="1"/>
</dbReference>
<dbReference type="PROSITE" id="PS00041">
    <property type="entry name" value="HTH_ARAC_FAMILY_1"/>
    <property type="match status" value="1"/>
</dbReference>
<feature type="transmembrane region" description="Helical" evidence="4">
    <location>
        <begin position="6"/>
        <end position="25"/>
    </location>
</feature>
<dbReference type="GO" id="GO:0003700">
    <property type="term" value="F:DNA-binding transcription factor activity"/>
    <property type="evidence" value="ECO:0007669"/>
    <property type="project" value="InterPro"/>
</dbReference>
<feature type="transmembrane region" description="Helical" evidence="4">
    <location>
        <begin position="186"/>
        <end position="210"/>
    </location>
</feature>
<keyword evidence="7" id="KW-1185">Reference proteome</keyword>